<feature type="region of interest" description="Disordered" evidence="2">
    <location>
        <begin position="229"/>
        <end position="304"/>
    </location>
</feature>
<organism evidence="4 5">
    <name type="scientific">Arachis hypogaea</name>
    <name type="common">Peanut</name>
    <dbReference type="NCBI Taxonomy" id="3818"/>
    <lineage>
        <taxon>Eukaryota</taxon>
        <taxon>Viridiplantae</taxon>
        <taxon>Streptophyta</taxon>
        <taxon>Embryophyta</taxon>
        <taxon>Tracheophyta</taxon>
        <taxon>Spermatophyta</taxon>
        <taxon>Magnoliopsida</taxon>
        <taxon>eudicotyledons</taxon>
        <taxon>Gunneridae</taxon>
        <taxon>Pentapetalae</taxon>
        <taxon>rosids</taxon>
        <taxon>fabids</taxon>
        <taxon>Fabales</taxon>
        <taxon>Fabaceae</taxon>
        <taxon>Papilionoideae</taxon>
        <taxon>50 kb inversion clade</taxon>
        <taxon>dalbergioids sensu lato</taxon>
        <taxon>Dalbergieae</taxon>
        <taxon>Pterocarpus clade</taxon>
        <taxon>Arachis</taxon>
    </lineage>
</organism>
<accession>A0A6B9VGR9</accession>
<reference evidence="4 5" key="1">
    <citation type="submission" date="2020-01" db="EMBL/GenBank/DDBJ databases">
        <title>Genome sequence of Arachis hypogaea, cultivar Shitouqi.</title>
        <authorList>
            <person name="Zhuang W."/>
            <person name="Chen H."/>
            <person name="Varshney R."/>
            <person name="Wang D."/>
            <person name="Ming R."/>
        </authorList>
    </citation>
    <scope>NUCLEOTIDE SEQUENCE [LARGE SCALE GENOMIC DNA]</scope>
    <source>
        <tissue evidence="4">Young leaf</tissue>
    </source>
</reference>
<dbReference type="AlphaFoldDB" id="A0A6B9VGR9"/>
<feature type="compositionally biased region" description="Low complexity" evidence="2">
    <location>
        <begin position="268"/>
        <end position="280"/>
    </location>
</feature>
<proteinExistence type="predicted"/>
<feature type="coiled-coil region" evidence="1">
    <location>
        <begin position="370"/>
        <end position="411"/>
    </location>
</feature>
<gene>
    <name evidence="4" type="ORF">DS421_19g670040</name>
</gene>
<dbReference type="PANTHER" id="PTHR31099:SF28">
    <property type="entry name" value="F5J5.12"/>
    <property type="match status" value="1"/>
</dbReference>
<evidence type="ECO:0000256" key="1">
    <source>
        <dbReference type="SAM" id="Coils"/>
    </source>
</evidence>
<feature type="region of interest" description="Disordered" evidence="2">
    <location>
        <begin position="499"/>
        <end position="550"/>
    </location>
</feature>
<evidence type="ECO:0000259" key="3">
    <source>
        <dbReference type="Pfam" id="PF04195"/>
    </source>
</evidence>
<evidence type="ECO:0000313" key="5">
    <source>
        <dbReference type="Proteomes" id="UP000464620"/>
    </source>
</evidence>
<feature type="domain" description="Transposase (putative) gypsy type" evidence="3">
    <location>
        <begin position="80"/>
        <end position="137"/>
    </location>
</feature>
<dbReference type="PANTHER" id="PTHR31099">
    <property type="entry name" value="OS06G0165300 PROTEIN"/>
    <property type="match status" value="1"/>
</dbReference>
<keyword evidence="1" id="KW-0175">Coiled coil</keyword>
<dbReference type="Proteomes" id="UP000464620">
    <property type="component" value="Chromosome B09"/>
</dbReference>
<feature type="compositionally biased region" description="Pro residues" evidence="2">
    <location>
        <begin position="281"/>
        <end position="291"/>
    </location>
</feature>
<evidence type="ECO:0000313" key="4">
    <source>
        <dbReference type="EMBL" id="QHN79438.1"/>
    </source>
</evidence>
<dbReference type="InterPro" id="IPR007321">
    <property type="entry name" value="Transposase_28"/>
</dbReference>
<protein>
    <recommendedName>
        <fullName evidence="3">Transposase (putative) gypsy type domain-containing protein</fullName>
    </recommendedName>
</protein>
<sequence length="550" mass="61508">MASVDVLSQWVDVTVLGEEPSVDTEFITHLRTHHRICTSEEDEPKYELVVPGPEDRVCFERADEVAPHLFFMYESMVTRLGIFLPFSEFEMSVLRHCRVAPTQLHPNSWGFLKIYQFISQALEFPISLRIFFYLFHMTKPFSGLNNKQQWVSFRAIQGRRLFTLFDESFHDFKSYFFKVQAVEGHHPFFLDESSSPRFPLYWLEASPCEKYGLDDLDEVEAAIVGDGKENAQESYQRVQEAKARSRARSGGARAVVSPPPPPRNVGTPSQPIVISSSASSLPPPSVRPTPEPEPKKRKTLESGASGEADALAFVRKNIYPHARMSMDDVSVRHYLTTVVEESLKTAGVCGKLLDIFEKTPLSSLGTTSRVDELEGRLRIYQEHERELEGEVAKLKEERASLREKEKKLQAQCNMEVDLRKAAQASYNSLFADLVSVKNDLLNARKAYTELEDSIADGADEAWRVFKEQVGVIAPDLDLSPLDPDKVVIDGAIVDPPVPVVESESDLKTRGQRIIESPPRSKDAPSSSAAPPTFSPTPGPGGGDPSTPLKK</sequence>
<name>A0A6B9VGR9_ARAHY</name>
<dbReference type="EMBL" id="CP031001">
    <property type="protein sequence ID" value="QHN79438.1"/>
    <property type="molecule type" value="Genomic_DNA"/>
</dbReference>
<evidence type="ECO:0000256" key="2">
    <source>
        <dbReference type="SAM" id="MobiDB-lite"/>
    </source>
</evidence>
<dbReference type="Pfam" id="PF04195">
    <property type="entry name" value="Transposase_28"/>
    <property type="match status" value="1"/>
</dbReference>